<feature type="domain" description="Gfo/Idh/MocA-like oxidoreductase N-terminal" evidence="6">
    <location>
        <begin position="14"/>
        <end position="135"/>
    </location>
</feature>
<dbReference type="OrthoDB" id="2129491at2759"/>
<proteinExistence type="inferred from homology"/>
<reference evidence="8 9" key="1">
    <citation type="journal article" date="2018" name="Mol. Biol. Evol.">
        <title>Broad Genomic Sampling Reveals a Smut Pathogenic Ancestry of the Fungal Clade Ustilaginomycotina.</title>
        <authorList>
            <person name="Kijpornyongpan T."/>
            <person name="Mondo S.J."/>
            <person name="Barry K."/>
            <person name="Sandor L."/>
            <person name="Lee J."/>
            <person name="Lipzen A."/>
            <person name="Pangilinan J."/>
            <person name="LaButti K."/>
            <person name="Hainaut M."/>
            <person name="Henrissat B."/>
            <person name="Grigoriev I.V."/>
            <person name="Spatafora J.W."/>
            <person name="Aime M.C."/>
        </authorList>
    </citation>
    <scope>NUCLEOTIDE SEQUENCE [LARGE SCALE GENOMIC DNA]</scope>
    <source>
        <strain evidence="8 9">MCA 5214</strain>
    </source>
</reference>
<dbReference type="STRING" id="1569628.A0A316V1B8"/>
<dbReference type="EC" id="1.1.1.179" evidence="3"/>
<name>A0A316V1B8_9BASI</name>
<evidence type="ECO:0000256" key="4">
    <source>
        <dbReference type="ARBA" id="ARBA00042988"/>
    </source>
</evidence>
<dbReference type="AlphaFoldDB" id="A0A316V1B8"/>
<evidence type="ECO:0000313" key="9">
    <source>
        <dbReference type="Proteomes" id="UP000245884"/>
    </source>
</evidence>
<dbReference type="PANTHER" id="PTHR22604:SF105">
    <property type="entry name" value="TRANS-1,2-DIHYDROBENZENE-1,2-DIOL DEHYDROGENASE"/>
    <property type="match status" value="1"/>
</dbReference>
<feature type="domain" description="GFO/IDH/MocA-like oxidoreductase" evidence="7">
    <location>
        <begin position="147"/>
        <end position="274"/>
    </location>
</feature>
<dbReference type="Pfam" id="PF22725">
    <property type="entry name" value="GFO_IDH_MocA_C3"/>
    <property type="match status" value="1"/>
</dbReference>
<keyword evidence="2" id="KW-0560">Oxidoreductase</keyword>
<dbReference type="SUPFAM" id="SSF55347">
    <property type="entry name" value="Glyceraldehyde-3-phosphate dehydrogenase-like, C-terminal domain"/>
    <property type="match status" value="1"/>
</dbReference>
<dbReference type="InterPro" id="IPR055170">
    <property type="entry name" value="GFO_IDH_MocA-like_dom"/>
</dbReference>
<evidence type="ECO:0000256" key="1">
    <source>
        <dbReference type="ARBA" id="ARBA00010928"/>
    </source>
</evidence>
<sequence>MTSPNICKWGILATGGIAVNFVEDLLLDSSKRNASDVQHVVAAIASSSSLEKADDFKAKTGCPSSTKTYSSYEDMVKDKDVDIVYIATPHVYHYENTLLCLENGKGVLCEKPFTINAAQLKHLITEARKRNLFLSEAMWTRHIPAVREVQRLIHEEKVLGRITRVFSDLSVPFALDPKHRIYNPELGGGALLDVGIYALTWQLLTLYQHPENARAHPEFTSTFTKSPLTGVDDSTVVIGNYPRLGAQGIATTSLHAKTSSVYSVLIQGEKGDIRVPPMPMNPERFFLDLKGQESKEIEISMNGSNGMGFEADAAARCLRDGKKETELCTLEGDSLVVMKIMDEVRQKGDFRYPEKWEATRPGV</sequence>
<dbReference type="InterPro" id="IPR036291">
    <property type="entry name" value="NAD(P)-bd_dom_sf"/>
</dbReference>
<organism evidence="8 9">
    <name type="scientific">Jaminaea rosea</name>
    <dbReference type="NCBI Taxonomy" id="1569628"/>
    <lineage>
        <taxon>Eukaryota</taxon>
        <taxon>Fungi</taxon>
        <taxon>Dikarya</taxon>
        <taxon>Basidiomycota</taxon>
        <taxon>Ustilaginomycotina</taxon>
        <taxon>Exobasidiomycetes</taxon>
        <taxon>Microstromatales</taxon>
        <taxon>Microstromatales incertae sedis</taxon>
        <taxon>Jaminaea</taxon>
    </lineage>
</organism>
<dbReference type="GO" id="GO:0000166">
    <property type="term" value="F:nucleotide binding"/>
    <property type="evidence" value="ECO:0007669"/>
    <property type="project" value="InterPro"/>
</dbReference>
<evidence type="ECO:0000313" key="8">
    <source>
        <dbReference type="EMBL" id="PWN30341.1"/>
    </source>
</evidence>
<dbReference type="Gene3D" id="3.30.360.10">
    <property type="entry name" value="Dihydrodipicolinate Reductase, domain 2"/>
    <property type="match status" value="1"/>
</dbReference>
<comment type="similarity">
    <text evidence="1">Belongs to the Gfo/Idh/MocA family.</text>
</comment>
<dbReference type="Proteomes" id="UP000245884">
    <property type="component" value="Unassembled WGS sequence"/>
</dbReference>
<dbReference type="Pfam" id="PF01408">
    <property type="entry name" value="GFO_IDH_MocA"/>
    <property type="match status" value="1"/>
</dbReference>
<evidence type="ECO:0000256" key="5">
    <source>
        <dbReference type="ARBA" id="ARBA00049233"/>
    </source>
</evidence>
<evidence type="ECO:0000256" key="3">
    <source>
        <dbReference type="ARBA" id="ARBA00038984"/>
    </source>
</evidence>
<dbReference type="PANTHER" id="PTHR22604">
    <property type="entry name" value="OXIDOREDUCTASES"/>
    <property type="match status" value="1"/>
</dbReference>
<dbReference type="SUPFAM" id="SSF51735">
    <property type="entry name" value="NAD(P)-binding Rossmann-fold domains"/>
    <property type="match status" value="1"/>
</dbReference>
<protein>
    <recommendedName>
        <fullName evidence="3">D-xylose 1-dehydrogenase (NADP(+), D-xylono-1,5-lactone-forming)</fullName>
        <ecNumber evidence="3">1.1.1.179</ecNumber>
    </recommendedName>
    <alternativeName>
        <fullName evidence="4">D-xylose-NADP dehydrogenase</fullName>
    </alternativeName>
</protein>
<gene>
    <name evidence="8" type="ORF">BDZ90DRAFT_11418</name>
</gene>
<dbReference type="EMBL" id="KZ819662">
    <property type="protein sequence ID" value="PWN30341.1"/>
    <property type="molecule type" value="Genomic_DNA"/>
</dbReference>
<dbReference type="RefSeq" id="XP_025364953.1">
    <property type="nucleotide sequence ID" value="XM_025503245.1"/>
</dbReference>
<dbReference type="GeneID" id="37025068"/>
<accession>A0A316V1B8</accession>
<keyword evidence="9" id="KW-1185">Reference proteome</keyword>
<evidence type="ECO:0000259" key="7">
    <source>
        <dbReference type="Pfam" id="PF22725"/>
    </source>
</evidence>
<evidence type="ECO:0000259" key="6">
    <source>
        <dbReference type="Pfam" id="PF01408"/>
    </source>
</evidence>
<evidence type="ECO:0000256" key="2">
    <source>
        <dbReference type="ARBA" id="ARBA00023002"/>
    </source>
</evidence>
<dbReference type="Gene3D" id="3.40.50.720">
    <property type="entry name" value="NAD(P)-binding Rossmann-like Domain"/>
    <property type="match status" value="1"/>
</dbReference>
<dbReference type="InterPro" id="IPR000683">
    <property type="entry name" value="Gfo/Idh/MocA-like_OxRdtase_N"/>
</dbReference>
<dbReference type="InterPro" id="IPR050984">
    <property type="entry name" value="Gfo/Idh/MocA_domain"/>
</dbReference>
<comment type="catalytic activity">
    <reaction evidence="5">
        <text>D-xylose + NADP(+) = D-xylono-1,5-lactone + NADPH + H(+)</text>
        <dbReference type="Rhea" id="RHEA:22000"/>
        <dbReference type="ChEBI" id="CHEBI:15378"/>
        <dbReference type="ChEBI" id="CHEBI:15867"/>
        <dbReference type="ChEBI" id="CHEBI:53455"/>
        <dbReference type="ChEBI" id="CHEBI:57783"/>
        <dbReference type="ChEBI" id="CHEBI:58349"/>
        <dbReference type="EC" id="1.1.1.179"/>
    </reaction>
</comment>
<dbReference type="GO" id="GO:0047837">
    <property type="term" value="F:D-xylose 1-dehydrogenase (NADP+) activity"/>
    <property type="evidence" value="ECO:0007669"/>
    <property type="project" value="UniProtKB-EC"/>
</dbReference>